<reference evidence="2" key="1">
    <citation type="journal article" date="2022" name="Mol. Ecol. Resour.">
        <title>The genomes of chicory, endive, great burdock and yacon provide insights into Asteraceae palaeo-polyploidization history and plant inulin production.</title>
        <authorList>
            <person name="Fan W."/>
            <person name="Wang S."/>
            <person name="Wang H."/>
            <person name="Wang A."/>
            <person name="Jiang F."/>
            <person name="Liu H."/>
            <person name="Zhao H."/>
            <person name="Xu D."/>
            <person name="Zhang Y."/>
        </authorList>
    </citation>
    <scope>NUCLEOTIDE SEQUENCE [LARGE SCALE GENOMIC DNA]</scope>
    <source>
        <strain evidence="2">cv. Punajuju</strain>
    </source>
</reference>
<reference evidence="1 2" key="2">
    <citation type="journal article" date="2022" name="Mol. Ecol. Resour.">
        <title>The genomes of chicory, endive, great burdock and yacon provide insights into Asteraceae paleo-polyploidization history and plant inulin production.</title>
        <authorList>
            <person name="Fan W."/>
            <person name="Wang S."/>
            <person name="Wang H."/>
            <person name="Wang A."/>
            <person name="Jiang F."/>
            <person name="Liu H."/>
            <person name="Zhao H."/>
            <person name="Xu D."/>
            <person name="Zhang Y."/>
        </authorList>
    </citation>
    <scope>NUCLEOTIDE SEQUENCE [LARGE SCALE GENOMIC DNA]</scope>
    <source>
        <strain evidence="2">cv. Punajuju</strain>
        <tissue evidence="1">Leaves</tissue>
    </source>
</reference>
<sequence length="118" mass="13471">MISNRFVARLYNLYSNAKIAEYGDFSQTSYSGHTEILVANREFNQRCFMALRVSTPAEDHHDEYLRLPPITANESRHGLIWEQMAILCSNTFVDEWVDAAGVAANHPKCQDHILQNNA</sequence>
<comment type="caution">
    <text evidence="1">The sequence shown here is derived from an EMBL/GenBank/DDBJ whole genome shotgun (WGS) entry which is preliminary data.</text>
</comment>
<evidence type="ECO:0000313" key="2">
    <source>
        <dbReference type="Proteomes" id="UP001055811"/>
    </source>
</evidence>
<dbReference type="EMBL" id="CM042015">
    <property type="protein sequence ID" value="KAI3710332.1"/>
    <property type="molecule type" value="Genomic_DNA"/>
</dbReference>
<keyword evidence="2" id="KW-1185">Reference proteome</keyword>
<evidence type="ECO:0000313" key="1">
    <source>
        <dbReference type="EMBL" id="KAI3710332.1"/>
    </source>
</evidence>
<accession>A0ACB9AJF1</accession>
<dbReference type="Proteomes" id="UP001055811">
    <property type="component" value="Linkage Group LG07"/>
</dbReference>
<name>A0ACB9AJF1_CICIN</name>
<protein>
    <submittedName>
        <fullName evidence="1">Uncharacterized protein</fullName>
    </submittedName>
</protein>
<organism evidence="1 2">
    <name type="scientific">Cichorium intybus</name>
    <name type="common">Chicory</name>
    <dbReference type="NCBI Taxonomy" id="13427"/>
    <lineage>
        <taxon>Eukaryota</taxon>
        <taxon>Viridiplantae</taxon>
        <taxon>Streptophyta</taxon>
        <taxon>Embryophyta</taxon>
        <taxon>Tracheophyta</taxon>
        <taxon>Spermatophyta</taxon>
        <taxon>Magnoliopsida</taxon>
        <taxon>eudicotyledons</taxon>
        <taxon>Gunneridae</taxon>
        <taxon>Pentapetalae</taxon>
        <taxon>asterids</taxon>
        <taxon>campanulids</taxon>
        <taxon>Asterales</taxon>
        <taxon>Asteraceae</taxon>
        <taxon>Cichorioideae</taxon>
        <taxon>Cichorieae</taxon>
        <taxon>Cichoriinae</taxon>
        <taxon>Cichorium</taxon>
    </lineage>
</organism>
<gene>
    <name evidence="1" type="ORF">L2E82_40110</name>
</gene>
<proteinExistence type="predicted"/>